<evidence type="ECO:0000313" key="3">
    <source>
        <dbReference type="EMBL" id="KXA94311.1"/>
    </source>
</evidence>
<evidence type="ECO:0000256" key="1">
    <source>
        <dbReference type="SAM" id="MobiDB-lite"/>
    </source>
</evidence>
<feature type="compositionally biased region" description="Acidic residues" evidence="1">
    <location>
        <begin position="376"/>
        <end position="387"/>
    </location>
</feature>
<dbReference type="AlphaFoldDB" id="A0A133UJA4"/>
<comment type="caution">
    <text evidence="3">The sequence shown here is derived from an EMBL/GenBank/DDBJ whole genome shotgun (WGS) entry which is preliminary data.</text>
</comment>
<feature type="region of interest" description="Disordered" evidence="1">
    <location>
        <begin position="288"/>
        <end position="313"/>
    </location>
</feature>
<dbReference type="Pfam" id="PF13280">
    <property type="entry name" value="WYL"/>
    <property type="match status" value="1"/>
</dbReference>
<protein>
    <recommendedName>
        <fullName evidence="2">WYL domain-containing protein</fullName>
    </recommendedName>
</protein>
<proteinExistence type="predicted"/>
<evidence type="ECO:0000313" key="4">
    <source>
        <dbReference type="Proteomes" id="UP000070155"/>
    </source>
</evidence>
<feature type="region of interest" description="Disordered" evidence="1">
    <location>
        <begin position="331"/>
        <end position="399"/>
    </location>
</feature>
<organism evidence="3 4">
    <name type="scientific">candidate division MSBL1 archaeon SCGC-AAA259I07</name>
    <dbReference type="NCBI Taxonomy" id="1698266"/>
    <lineage>
        <taxon>Archaea</taxon>
        <taxon>Methanobacteriati</taxon>
        <taxon>Methanobacteriota</taxon>
        <taxon>candidate division MSBL1</taxon>
    </lineage>
</organism>
<dbReference type="InterPro" id="IPR026881">
    <property type="entry name" value="WYL_dom"/>
</dbReference>
<evidence type="ECO:0000259" key="2">
    <source>
        <dbReference type="Pfam" id="PF13280"/>
    </source>
</evidence>
<feature type="domain" description="WYL" evidence="2">
    <location>
        <begin position="514"/>
        <end position="578"/>
    </location>
</feature>
<sequence>MSAVSATIQEDLGLVTERLIPFAPREVTREKMWELYEEYKERVSNLEDLKNGERLSCPYHEDNENVIITGNGKNGSKKYKCRKYHDPKLTGRDTTEFRFSTFTSHEAYKVYQDFLTEALTLMTTCEGTLEGIAKYLNISKHMVELSEHTLLDYLGDNGKDVIEVDDDPVVVFADFSGTQISKNTGMIMSKVGEDVAYDVCPTMNYMTAWNFVKGLKERLETDDGTPVVFVTDGGTAWLDPIQSLFPDAVHIRQFHSKNTRGIIYVHLRHDGEPYTVRFPWDAVLEEGEASEDAKRMRKRRKLEEDSPRSGQEWTELSEDIIVWEGIAKYPRGRRKKDEEEGEGVTVPEAMNGEEEPDDLEDSEEKEGSEDGKDDSGESEETSGEEVEKEERMVIASGTDTPKRIFKGDLEEAVEIPPVRRAFKILKEVFGGYYITSNTAEALFNVKPPLKAHRTMKNGKAFAQVLLYLRTKLRNKNREDIKSFFRNEVVAYDRLRKVSVKHLGLHYPDTSPEEDVLNAHRNNEPVTIIYKDREGTKTSRMIEPLKIETDPYSGVRRIKSYCHLRHAERTFLLERIVDAIPADTELSVITKDSL</sequence>
<gene>
    <name evidence="3" type="ORF">AKJ36_03090</name>
</gene>
<name>A0A133UJA4_9EURY</name>
<accession>A0A133UJA4</accession>
<keyword evidence="4" id="KW-1185">Reference proteome</keyword>
<feature type="compositionally biased region" description="Acidic residues" evidence="1">
    <location>
        <begin position="351"/>
        <end position="367"/>
    </location>
</feature>
<dbReference type="PROSITE" id="PS52050">
    <property type="entry name" value="WYL"/>
    <property type="match status" value="1"/>
</dbReference>
<dbReference type="EMBL" id="LHXQ01000056">
    <property type="protein sequence ID" value="KXA94311.1"/>
    <property type="molecule type" value="Genomic_DNA"/>
</dbReference>
<dbReference type="Proteomes" id="UP000070155">
    <property type="component" value="Unassembled WGS sequence"/>
</dbReference>
<reference evidence="3 4" key="1">
    <citation type="journal article" date="2016" name="Sci. Rep.">
        <title>Metabolic traits of an uncultured archaeal lineage -MSBL1- from brine pools of the Red Sea.</title>
        <authorList>
            <person name="Mwirichia R."/>
            <person name="Alam I."/>
            <person name="Rashid M."/>
            <person name="Vinu M."/>
            <person name="Ba-Alawi W."/>
            <person name="Anthony Kamau A."/>
            <person name="Kamanda Ngugi D."/>
            <person name="Goker M."/>
            <person name="Klenk H.P."/>
            <person name="Bajic V."/>
            <person name="Stingl U."/>
        </authorList>
    </citation>
    <scope>NUCLEOTIDE SEQUENCE [LARGE SCALE GENOMIC DNA]</scope>
    <source>
        <strain evidence="3">SCGC-AAA259I07</strain>
    </source>
</reference>